<proteinExistence type="inferred from homology"/>
<dbReference type="GO" id="GO:0003677">
    <property type="term" value="F:DNA binding"/>
    <property type="evidence" value="ECO:0007669"/>
    <property type="project" value="UniProtKB-KW"/>
</dbReference>
<dbReference type="InterPro" id="IPR011010">
    <property type="entry name" value="DNA_brk_join_enz"/>
</dbReference>
<dbReference type="PANTHER" id="PTHR30349">
    <property type="entry name" value="PHAGE INTEGRASE-RELATED"/>
    <property type="match status" value="1"/>
</dbReference>
<evidence type="ECO:0000256" key="2">
    <source>
        <dbReference type="ARBA" id="ARBA00022908"/>
    </source>
</evidence>
<sequence length="393" mass="44323">MTGYDLKHILAEELARVVPGEAGKRRTRFDYVLPGFGERIHISGRKSYVLQRTIGGKQRLITIGDAAIVTERLAKDVARRLILRIELGQNPADKKKRGRKTPTYAAFLQSYWDVAAPTWKKSTREIHDIYRRTHLDHAFADNFIDEIGHADAVRWHAEVTRSAGPGAANRAMEILKAMFAKAEAWGYIPEHSNPFRGVKKNRGRKIERFLSDAEMARLGKALADRRADQPVEVALVTLLALTGCRRGEILNLTWGEVQGRKLKLTDSKTGPRIVWLGEEARAVLDGLPRGKRDERVFPFKGQSVSAIDWFWRKLRRDAGLDDVRLHDLRHNYASLAARSSETLPMIGSLLGHRQVSTTARYAHLDDTSLLEAATEIGDEIACRLALSEAPWRQ</sequence>
<reference evidence="6 7" key="1">
    <citation type="submission" date="2017-01" db="EMBL/GenBank/DDBJ databases">
        <title>Complete genome sequence of esterase-producing bacterium Croceicoccus marinus E4A9.</title>
        <authorList>
            <person name="Wu Y.-H."/>
            <person name="Cheng H."/>
            <person name="Xu L."/>
            <person name="Huo Y.-Y."/>
            <person name="Wang C.-S."/>
            <person name="Xu X.-W."/>
        </authorList>
    </citation>
    <scope>NUCLEOTIDE SEQUENCE [LARGE SCALE GENOMIC DNA]</scope>
    <source>
        <strain evidence="6 7">E4A9</strain>
    </source>
</reference>
<dbReference type="Proteomes" id="UP000195807">
    <property type="component" value="Chromosome"/>
</dbReference>
<dbReference type="SUPFAM" id="SSF56349">
    <property type="entry name" value="DNA breaking-rejoining enzymes"/>
    <property type="match status" value="1"/>
</dbReference>
<evidence type="ECO:0000313" key="7">
    <source>
        <dbReference type="Proteomes" id="UP000195807"/>
    </source>
</evidence>
<dbReference type="InterPro" id="IPR002104">
    <property type="entry name" value="Integrase_catalytic"/>
</dbReference>
<dbReference type="InterPro" id="IPR010998">
    <property type="entry name" value="Integrase_recombinase_N"/>
</dbReference>
<keyword evidence="2" id="KW-0229">DNA integration</keyword>
<dbReference type="GO" id="GO:0006310">
    <property type="term" value="P:DNA recombination"/>
    <property type="evidence" value="ECO:0007669"/>
    <property type="project" value="UniProtKB-KW"/>
</dbReference>
<dbReference type="RefSeq" id="WP_066846541.1">
    <property type="nucleotide sequence ID" value="NZ_CP019602.1"/>
</dbReference>
<protein>
    <submittedName>
        <fullName evidence="6">Integrase</fullName>
    </submittedName>
</protein>
<accession>A0A1Z1FD96</accession>
<evidence type="ECO:0000256" key="3">
    <source>
        <dbReference type="ARBA" id="ARBA00023125"/>
    </source>
</evidence>
<name>A0A1Z1FD96_9SPHN</name>
<evidence type="ECO:0000256" key="4">
    <source>
        <dbReference type="ARBA" id="ARBA00023172"/>
    </source>
</evidence>
<comment type="similarity">
    <text evidence="1">Belongs to the 'phage' integrase family.</text>
</comment>
<dbReference type="PANTHER" id="PTHR30349:SF64">
    <property type="entry name" value="PROPHAGE INTEGRASE INTD-RELATED"/>
    <property type="match status" value="1"/>
</dbReference>
<dbReference type="STRING" id="450378.GCA_001661675_02305"/>
<dbReference type="KEGG" id="cman:A9D14_11470"/>
<organism evidence="6 7">
    <name type="scientific">Croceicoccus marinus</name>
    <dbReference type="NCBI Taxonomy" id="450378"/>
    <lineage>
        <taxon>Bacteria</taxon>
        <taxon>Pseudomonadati</taxon>
        <taxon>Pseudomonadota</taxon>
        <taxon>Alphaproteobacteria</taxon>
        <taxon>Sphingomonadales</taxon>
        <taxon>Erythrobacteraceae</taxon>
        <taxon>Croceicoccus</taxon>
    </lineage>
</organism>
<dbReference type="InterPro" id="IPR038488">
    <property type="entry name" value="Integrase_DNA-bd_sf"/>
</dbReference>
<dbReference type="OrthoDB" id="7615137at2"/>
<dbReference type="InterPro" id="IPR050090">
    <property type="entry name" value="Tyrosine_recombinase_XerCD"/>
</dbReference>
<evidence type="ECO:0000259" key="5">
    <source>
        <dbReference type="PROSITE" id="PS51898"/>
    </source>
</evidence>
<dbReference type="PROSITE" id="PS51898">
    <property type="entry name" value="TYR_RECOMBINASE"/>
    <property type="match status" value="1"/>
</dbReference>
<dbReference type="Gene3D" id="1.10.150.130">
    <property type="match status" value="1"/>
</dbReference>
<dbReference type="InterPro" id="IPR025166">
    <property type="entry name" value="Integrase_DNA_bind_dom"/>
</dbReference>
<feature type="domain" description="Tyr recombinase" evidence="5">
    <location>
        <begin position="205"/>
        <end position="374"/>
    </location>
</feature>
<keyword evidence="3" id="KW-0238">DNA-binding</keyword>
<keyword evidence="4" id="KW-0233">DNA recombination</keyword>
<dbReference type="CDD" id="cd00796">
    <property type="entry name" value="INT_Rci_Hp1_C"/>
    <property type="match status" value="1"/>
</dbReference>
<evidence type="ECO:0000256" key="1">
    <source>
        <dbReference type="ARBA" id="ARBA00008857"/>
    </source>
</evidence>
<dbReference type="EMBL" id="CP019602">
    <property type="protein sequence ID" value="ARU16683.1"/>
    <property type="molecule type" value="Genomic_DNA"/>
</dbReference>
<dbReference type="InterPro" id="IPR013762">
    <property type="entry name" value="Integrase-like_cat_sf"/>
</dbReference>
<dbReference type="Pfam" id="PF13356">
    <property type="entry name" value="Arm-DNA-bind_3"/>
    <property type="match status" value="1"/>
</dbReference>
<dbReference type="Pfam" id="PF00589">
    <property type="entry name" value="Phage_integrase"/>
    <property type="match status" value="1"/>
</dbReference>
<gene>
    <name evidence="6" type="ORF">A9D14_11470</name>
</gene>
<dbReference type="AlphaFoldDB" id="A0A1Z1FD96"/>
<dbReference type="GO" id="GO:0015074">
    <property type="term" value="P:DNA integration"/>
    <property type="evidence" value="ECO:0007669"/>
    <property type="project" value="UniProtKB-KW"/>
</dbReference>
<dbReference type="Gene3D" id="1.10.443.10">
    <property type="entry name" value="Intergrase catalytic core"/>
    <property type="match status" value="1"/>
</dbReference>
<evidence type="ECO:0000313" key="6">
    <source>
        <dbReference type="EMBL" id="ARU16683.1"/>
    </source>
</evidence>
<keyword evidence="7" id="KW-1185">Reference proteome</keyword>
<dbReference type="Gene3D" id="3.30.160.390">
    <property type="entry name" value="Integrase, DNA-binding domain"/>
    <property type="match status" value="1"/>
</dbReference>